<dbReference type="Proteomes" id="UP000266673">
    <property type="component" value="Unassembled WGS sequence"/>
</dbReference>
<evidence type="ECO:0000313" key="2">
    <source>
        <dbReference type="Proteomes" id="UP000266673"/>
    </source>
</evidence>
<organism evidence="1 2">
    <name type="scientific">Gigaspora rosea</name>
    <dbReference type="NCBI Taxonomy" id="44941"/>
    <lineage>
        <taxon>Eukaryota</taxon>
        <taxon>Fungi</taxon>
        <taxon>Fungi incertae sedis</taxon>
        <taxon>Mucoromycota</taxon>
        <taxon>Glomeromycotina</taxon>
        <taxon>Glomeromycetes</taxon>
        <taxon>Diversisporales</taxon>
        <taxon>Gigasporaceae</taxon>
        <taxon>Gigaspora</taxon>
    </lineage>
</organism>
<keyword evidence="2" id="KW-1185">Reference proteome</keyword>
<dbReference type="EMBL" id="QKWP01001264">
    <property type="protein sequence ID" value="RIB10332.1"/>
    <property type="molecule type" value="Genomic_DNA"/>
</dbReference>
<dbReference type="AlphaFoldDB" id="A0A397UJ67"/>
<name>A0A397UJ67_9GLOM</name>
<accession>A0A397UJ67</accession>
<proteinExistence type="predicted"/>
<comment type="caution">
    <text evidence="1">The sequence shown here is derived from an EMBL/GenBank/DDBJ whole genome shotgun (WGS) entry which is preliminary data.</text>
</comment>
<gene>
    <name evidence="1" type="ORF">C2G38_2106376</name>
</gene>
<sequence length="87" mass="9985">MASTARWLICCSWIIFFLKNSFLYHKTARKLTFLSRTQLGSLVNFLYTTKTVLKQYSSGTLNVNYIFSCEKLLAILGCMLIQDAHGH</sequence>
<protein>
    <submittedName>
        <fullName evidence="1">Uncharacterized protein</fullName>
    </submittedName>
</protein>
<reference evidence="1 2" key="1">
    <citation type="submission" date="2018-06" db="EMBL/GenBank/DDBJ databases">
        <title>Comparative genomics reveals the genomic features of Rhizophagus irregularis, R. cerebriforme, R. diaphanum and Gigaspora rosea, and their symbiotic lifestyle signature.</title>
        <authorList>
            <person name="Morin E."/>
            <person name="San Clemente H."/>
            <person name="Chen E.C.H."/>
            <person name="De La Providencia I."/>
            <person name="Hainaut M."/>
            <person name="Kuo A."/>
            <person name="Kohler A."/>
            <person name="Murat C."/>
            <person name="Tang N."/>
            <person name="Roy S."/>
            <person name="Loubradou J."/>
            <person name="Henrissat B."/>
            <person name="Grigoriev I.V."/>
            <person name="Corradi N."/>
            <person name="Roux C."/>
            <person name="Martin F.M."/>
        </authorList>
    </citation>
    <scope>NUCLEOTIDE SEQUENCE [LARGE SCALE GENOMIC DNA]</scope>
    <source>
        <strain evidence="1 2">DAOM 194757</strain>
    </source>
</reference>
<evidence type="ECO:0000313" key="1">
    <source>
        <dbReference type="EMBL" id="RIB10332.1"/>
    </source>
</evidence>